<gene>
    <name evidence="1" type="ORF">CEXT_580241</name>
</gene>
<keyword evidence="2" id="KW-1185">Reference proteome</keyword>
<evidence type="ECO:0000313" key="1">
    <source>
        <dbReference type="EMBL" id="GIY34272.1"/>
    </source>
</evidence>
<name>A0AAV4SNZ3_CAEEX</name>
<sequence length="184" mass="20627">MDKNFFSWISQSDSLSGVLTSSLSLVAVSDLCNATSDLKCQNILPVRRRIFPAYHLTGVEGVEKYILFLRKVISFRFSADGARRSQISEIEKSQPPAFSRYRTRCQKAEKERQRKNAAVSSSQALSDLCNATSDLKCLKSLPIGRRIFPAYHLTGDGVSFVRLLSTIKVRSFYRVVKLGIVGKI</sequence>
<accession>A0AAV4SNZ3</accession>
<protein>
    <submittedName>
        <fullName evidence="1">Uncharacterized protein</fullName>
    </submittedName>
</protein>
<dbReference type="Proteomes" id="UP001054945">
    <property type="component" value="Unassembled WGS sequence"/>
</dbReference>
<dbReference type="EMBL" id="BPLR01009749">
    <property type="protein sequence ID" value="GIY34272.1"/>
    <property type="molecule type" value="Genomic_DNA"/>
</dbReference>
<dbReference type="AlphaFoldDB" id="A0AAV4SNZ3"/>
<comment type="caution">
    <text evidence="1">The sequence shown here is derived from an EMBL/GenBank/DDBJ whole genome shotgun (WGS) entry which is preliminary data.</text>
</comment>
<reference evidence="1 2" key="1">
    <citation type="submission" date="2021-06" db="EMBL/GenBank/DDBJ databases">
        <title>Caerostris extrusa draft genome.</title>
        <authorList>
            <person name="Kono N."/>
            <person name="Arakawa K."/>
        </authorList>
    </citation>
    <scope>NUCLEOTIDE SEQUENCE [LARGE SCALE GENOMIC DNA]</scope>
</reference>
<proteinExistence type="predicted"/>
<organism evidence="1 2">
    <name type="scientific">Caerostris extrusa</name>
    <name type="common">Bark spider</name>
    <name type="synonym">Caerostris bankana</name>
    <dbReference type="NCBI Taxonomy" id="172846"/>
    <lineage>
        <taxon>Eukaryota</taxon>
        <taxon>Metazoa</taxon>
        <taxon>Ecdysozoa</taxon>
        <taxon>Arthropoda</taxon>
        <taxon>Chelicerata</taxon>
        <taxon>Arachnida</taxon>
        <taxon>Araneae</taxon>
        <taxon>Araneomorphae</taxon>
        <taxon>Entelegynae</taxon>
        <taxon>Araneoidea</taxon>
        <taxon>Araneidae</taxon>
        <taxon>Caerostris</taxon>
    </lineage>
</organism>
<evidence type="ECO:0000313" key="2">
    <source>
        <dbReference type="Proteomes" id="UP001054945"/>
    </source>
</evidence>